<evidence type="ECO:0000313" key="1">
    <source>
        <dbReference type="EnsemblMetazoa" id="ENSAATROPP005903"/>
    </source>
</evidence>
<dbReference type="EnsemblMetazoa" id="ENSAATROPT006535">
    <property type="protein sequence ID" value="ENSAATROPP005903"/>
    <property type="gene ID" value="ENSAATROPG005307"/>
</dbReference>
<name>A0AAG5D5J5_ANOAO</name>
<organism evidence="1 2">
    <name type="scientific">Anopheles atroparvus</name>
    <name type="common">European mosquito</name>
    <dbReference type="NCBI Taxonomy" id="41427"/>
    <lineage>
        <taxon>Eukaryota</taxon>
        <taxon>Metazoa</taxon>
        <taxon>Ecdysozoa</taxon>
        <taxon>Arthropoda</taxon>
        <taxon>Hexapoda</taxon>
        <taxon>Insecta</taxon>
        <taxon>Pterygota</taxon>
        <taxon>Neoptera</taxon>
        <taxon>Endopterygota</taxon>
        <taxon>Diptera</taxon>
        <taxon>Nematocera</taxon>
        <taxon>Culicoidea</taxon>
        <taxon>Culicidae</taxon>
        <taxon>Anophelinae</taxon>
        <taxon>Anopheles</taxon>
    </lineage>
</organism>
<keyword evidence="2" id="KW-1185">Reference proteome</keyword>
<dbReference type="Proteomes" id="UP000075880">
    <property type="component" value="Unassembled WGS sequence"/>
</dbReference>
<accession>A0AAG5D5J5</accession>
<dbReference type="AlphaFoldDB" id="A0AAG5D5J5"/>
<evidence type="ECO:0000313" key="2">
    <source>
        <dbReference type="Proteomes" id="UP000075880"/>
    </source>
</evidence>
<sequence>MAPAKTRAVSSPKLKPAVAKQFSIAFGLSSRSCSNAAKDVTITAGWQYFVWSSLLLGPSMQIFSKSYPRTSLASAKISRAPGNFSSFEPIPTYWAPCPGNRITFVSLGSIFGRAAFFDWSRVMYVPATYGSVAQSFTSFASDDLMSSNVAAFSSSSFTFSVPLETGGTFASVPRSRNIRCNLRWNTRNSIV</sequence>
<protein>
    <submittedName>
        <fullName evidence="1">Uncharacterized protein</fullName>
    </submittedName>
</protein>
<proteinExistence type="predicted"/>
<reference evidence="1" key="1">
    <citation type="submission" date="2024-04" db="UniProtKB">
        <authorList>
            <consortium name="EnsemblMetazoa"/>
        </authorList>
    </citation>
    <scope>IDENTIFICATION</scope>
    <source>
        <strain evidence="1">EBRO</strain>
    </source>
</reference>